<dbReference type="InterPro" id="IPR036877">
    <property type="entry name" value="SUI1_dom_sf"/>
</dbReference>
<dbReference type="Gene3D" id="3.30.780.10">
    <property type="entry name" value="SUI1-like domain"/>
    <property type="match status" value="1"/>
</dbReference>
<evidence type="ECO:0000256" key="1">
    <source>
        <dbReference type="ARBA" id="ARBA00022845"/>
    </source>
</evidence>
<dbReference type="GO" id="GO:0006412">
    <property type="term" value="P:translation"/>
    <property type="evidence" value="ECO:0007669"/>
    <property type="project" value="UniProtKB-KW"/>
</dbReference>
<keyword evidence="1" id="KW-0810">Translation regulation</keyword>
<comment type="caution">
    <text evidence="4">The sequence shown here is derived from an EMBL/GenBank/DDBJ whole genome shotgun (WGS) entry which is preliminary data.</text>
</comment>
<protein>
    <submittedName>
        <fullName evidence="4">Stress response translation initiation inhibitor YciH</fullName>
    </submittedName>
</protein>
<evidence type="ECO:0000256" key="2">
    <source>
        <dbReference type="ARBA" id="ARBA00022917"/>
    </source>
</evidence>
<gene>
    <name evidence="4" type="primary">yciH</name>
    <name evidence="4" type="ORF">ACFPJ5_14000</name>
</gene>
<feature type="domain" description="SUI1" evidence="3">
    <location>
        <begin position="24"/>
        <end position="90"/>
    </location>
</feature>
<dbReference type="AlphaFoldDB" id="A0ABD5RDC0"/>
<dbReference type="RefSeq" id="WP_227230281.1">
    <property type="nucleotide sequence ID" value="NZ_JAJCVJ010000002.1"/>
</dbReference>
<dbReference type="Pfam" id="PF01253">
    <property type="entry name" value="SUI1"/>
    <property type="match status" value="1"/>
</dbReference>
<dbReference type="EMBL" id="JBHSKX010000002">
    <property type="protein sequence ID" value="MFC5368044.1"/>
    <property type="molecule type" value="Genomic_DNA"/>
</dbReference>
<dbReference type="InterPro" id="IPR001950">
    <property type="entry name" value="SUI1"/>
</dbReference>
<evidence type="ECO:0000313" key="5">
    <source>
        <dbReference type="Proteomes" id="UP001596201"/>
    </source>
</evidence>
<dbReference type="InterPro" id="IPR005872">
    <property type="entry name" value="SUI1_arc_bac"/>
</dbReference>
<dbReference type="PROSITE" id="PS50296">
    <property type="entry name" value="SUI1"/>
    <property type="match status" value="1"/>
</dbReference>
<accession>A0ABD5RDC0</accession>
<sequence length="94" mass="10467">MPNDFGLPDDLGLDEDLARAELTLTVRVERRRYNKPMTLVEGFEDDVVDVDELASTLKRTLATGGTARDGRIELQGDHAARLPDVLRDQGFRVA</sequence>
<keyword evidence="5" id="KW-1185">Reference proteome</keyword>
<dbReference type="Proteomes" id="UP001596201">
    <property type="component" value="Unassembled WGS sequence"/>
</dbReference>
<dbReference type="NCBIfam" id="NF002096">
    <property type="entry name" value="PRK00939.1"/>
    <property type="match status" value="1"/>
</dbReference>
<evidence type="ECO:0000313" key="4">
    <source>
        <dbReference type="EMBL" id="MFC5368044.1"/>
    </source>
</evidence>
<dbReference type="SUPFAM" id="SSF55159">
    <property type="entry name" value="eIF1-like"/>
    <property type="match status" value="1"/>
</dbReference>
<proteinExistence type="predicted"/>
<evidence type="ECO:0000259" key="3">
    <source>
        <dbReference type="PROSITE" id="PS50296"/>
    </source>
</evidence>
<dbReference type="CDD" id="cd11567">
    <property type="entry name" value="YciH_like"/>
    <property type="match status" value="1"/>
</dbReference>
<organism evidence="4 5">
    <name type="scientific">Salinirubrum litoreum</name>
    <dbReference type="NCBI Taxonomy" id="1126234"/>
    <lineage>
        <taxon>Archaea</taxon>
        <taxon>Methanobacteriati</taxon>
        <taxon>Methanobacteriota</taxon>
        <taxon>Stenosarchaea group</taxon>
        <taxon>Halobacteria</taxon>
        <taxon>Halobacteriales</taxon>
        <taxon>Haloferacaceae</taxon>
        <taxon>Salinirubrum</taxon>
    </lineage>
</organism>
<keyword evidence="2" id="KW-0648">Protein biosynthesis</keyword>
<dbReference type="GO" id="GO:0006417">
    <property type="term" value="P:regulation of translation"/>
    <property type="evidence" value="ECO:0007669"/>
    <property type="project" value="UniProtKB-KW"/>
</dbReference>
<reference evidence="4 5" key="1">
    <citation type="journal article" date="2019" name="Int. J. Syst. Evol. Microbiol.">
        <title>The Global Catalogue of Microorganisms (GCM) 10K type strain sequencing project: providing services to taxonomists for standard genome sequencing and annotation.</title>
        <authorList>
            <consortium name="The Broad Institute Genomics Platform"/>
            <consortium name="The Broad Institute Genome Sequencing Center for Infectious Disease"/>
            <person name="Wu L."/>
            <person name="Ma J."/>
        </authorList>
    </citation>
    <scope>NUCLEOTIDE SEQUENCE [LARGE SCALE GENOMIC DNA]</scope>
    <source>
        <strain evidence="4 5">CGMCC 1.12237</strain>
    </source>
</reference>
<name>A0ABD5RDC0_9EURY</name>